<keyword evidence="1" id="KW-0540">Nuclease</keyword>
<dbReference type="EMBL" id="CP000513">
    <property type="protein sequence ID" value="ABQ13413.1"/>
    <property type="molecule type" value="Genomic_DNA"/>
</dbReference>
<dbReference type="GO" id="GO:0004519">
    <property type="term" value="F:endonuclease activity"/>
    <property type="evidence" value="ECO:0007669"/>
    <property type="project" value="UniProtKB-KW"/>
</dbReference>
<evidence type="ECO:0000259" key="6">
    <source>
        <dbReference type="PROSITE" id="PS50830"/>
    </source>
</evidence>
<dbReference type="Proteomes" id="UP000000248">
    <property type="component" value="Chromosome"/>
</dbReference>
<evidence type="ECO:0000256" key="4">
    <source>
        <dbReference type="SAM" id="MobiDB-lite"/>
    </source>
</evidence>
<feature type="domain" description="TNase-like" evidence="6">
    <location>
        <begin position="62"/>
        <end position="183"/>
    </location>
</feature>
<feature type="transmembrane region" description="Helical" evidence="5">
    <location>
        <begin position="24"/>
        <end position="44"/>
    </location>
</feature>
<name>A5EWQ3_DICNV</name>
<dbReference type="SUPFAM" id="SSF50199">
    <property type="entry name" value="Staphylococcal nuclease"/>
    <property type="match status" value="1"/>
</dbReference>
<dbReference type="SMART" id="SM00318">
    <property type="entry name" value="SNc"/>
    <property type="match status" value="1"/>
</dbReference>
<keyword evidence="8" id="KW-1185">Reference proteome</keyword>
<reference evidence="7 8" key="1">
    <citation type="journal article" date="2007" name="Nat. Biotechnol.">
        <title>Genome sequence and identification of candidate vaccine antigens from the animal pathogen Dichelobacter nodosus.</title>
        <authorList>
            <person name="Myers G.S."/>
            <person name="Parker D."/>
            <person name="Al-Hasani K."/>
            <person name="Kennan R.M."/>
            <person name="Seemann T."/>
            <person name="Ren Q."/>
            <person name="Badger J.H."/>
            <person name="Selengut J.D."/>
            <person name="Deboy R.T."/>
            <person name="Tettelin H."/>
            <person name="Boyce J.D."/>
            <person name="McCarl V.P."/>
            <person name="Han X."/>
            <person name="Nelson W.C."/>
            <person name="Madupu R."/>
            <person name="Mohamoud Y."/>
            <person name="Holley T."/>
            <person name="Fedorova N."/>
            <person name="Khouri H."/>
            <person name="Bottomley S.P."/>
            <person name="Whittington R.J."/>
            <person name="Adler B."/>
            <person name="Songer J.G."/>
            <person name="Rood J.I."/>
            <person name="Paulsen I.T."/>
        </authorList>
    </citation>
    <scope>NUCLEOTIDE SEQUENCE [LARGE SCALE GENOMIC DNA]</scope>
    <source>
        <strain evidence="7 8">VCS1703A</strain>
    </source>
</reference>
<dbReference type="Gene3D" id="2.40.50.90">
    <property type="match status" value="1"/>
</dbReference>
<dbReference type="PANTHER" id="PTHR12302:SF3">
    <property type="entry name" value="SERINE_THREONINE-PROTEIN KINASE 31"/>
    <property type="match status" value="1"/>
</dbReference>
<dbReference type="InterPro" id="IPR035437">
    <property type="entry name" value="SNase_OB-fold_sf"/>
</dbReference>
<dbReference type="PANTHER" id="PTHR12302">
    <property type="entry name" value="EBNA2 BINDING PROTEIN P100"/>
    <property type="match status" value="1"/>
</dbReference>
<dbReference type="RefSeq" id="WP_011927866.1">
    <property type="nucleotide sequence ID" value="NC_009446.1"/>
</dbReference>
<evidence type="ECO:0000313" key="7">
    <source>
        <dbReference type="EMBL" id="ABQ13413.1"/>
    </source>
</evidence>
<evidence type="ECO:0000256" key="5">
    <source>
        <dbReference type="SAM" id="Phobius"/>
    </source>
</evidence>
<dbReference type="OrthoDB" id="6867997at2"/>
<gene>
    <name evidence="7" type="ordered locus">DNO_0115</name>
</gene>
<proteinExistence type="predicted"/>
<keyword evidence="2" id="KW-0255">Endonuclease</keyword>
<keyword evidence="5" id="KW-1133">Transmembrane helix</keyword>
<evidence type="ECO:0000256" key="1">
    <source>
        <dbReference type="ARBA" id="ARBA00022722"/>
    </source>
</evidence>
<dbReference type="GO" id="GO:0016787">
    <property type="term" value="F:hydrolase activity"/>
    <property type="evidence" value="ECO:0007669"/>
    <property type="project" value="UniProtKB-KW"/>
</dbReference>
<sequence length="198" mass="22577">MARKNYLRKPSLRLRKGESVQQKLKQWLIFIASAFIMALVNHFVPSENSGSNQKDAAFSRGARLSCRLLKVTDGDTVRAECDQRNLSIRLIGIDAPEMKQKPWGEQSKAVLSQILPAQFMLESHGADRYQRQLGRILTTDGVDINLEMLKQGRAVAYDGKDTPKNYQQAEAEAKRAKRGVWAKAGDHQDPKKWRRYHQ</sequence>
<dbReference type="AlphaFoldDB" id="A5EWQ3"/>
<protein>
    <submittedName>
        <fullName evidence="7">Staphylococcal nuclease family protein</fullName>
    </submittedName>
</protein>
<dbReference type="eggNOG" id="COG1525">
    <property type="taxonomic scope" value="Bacteria"/>
</dbReference>
<organism evidence="7 8">
    <name type="scientific">Dichelobacter nodosus (strain VCS1703A)</name>
    <dbReference type="NCBI Taxonomy" id="246195"/>
    <lineage>
        <taxon>Bacteria</taxon>
        <taxon>Pseudomonadati</taxon>
        <taxon>Pseudomonadota</taxon>
        <taxon>Gammaproteobacteria</taxon>
        <taxon>Cardiobacteriales</taxon>
        <taxon>Cardiobacteriaceae</taxon>
        <taxon>Dichelobacter</taxon>
    </lineage>
</organism>
<feature type="region of interest" description="Disordered" evidence="4">
    <location>
        <begin position="159"/>
        <end position="198"/>
    </location>
</feature>
<evidence type="ECO:0000313" key="8">
    <source>
        <dbReference type="Proteomes" id="UP000000248"/>
    </source>
</evidence>
<dbReference type="Pfam" id="PF00565">
    <property type="entry name" value="SNase"/>
    <property type="match status" value="1"/>
</dbReference>
<dbReference type="STRING" id="246195.DNO_0115"/>
<dbReference type="InterPro" id="IPR016071">
    <property type="entry name" value="Staphylococal_nuclease_OB-fold"/>
</dbReference>
<evidence type="ECO:0000256" key="2">
    <source>
        <dbReference type="ARBA" id="ARBA00022759"/>
    </source>
</evidence>
<keyword evidence="5" id="KW-0472">Membrane</keyword>
<keyword evidence="3" id="KW-0378">Hydrolase</keyword>
<dbReference type="KEGG" id="dno:DNO_0115"/>
<dbReference type="PROSITE" id="PS50830">
    <property type="entry name" value="TNASE_3"/>
    <property type="match status" value="1"/>
</dbReference>
<dbReference type="HOGENOM" id="CLU_046484_7_1_6"/>
<evidence type="ECO:0000256" key="3">
    <source>
        <dbReference type="ARBA" id="ARBA00022801"/>
    </source>
</evidence>
<keyword evidence="5" id="KW-0812">Transmembrane</keyword>
<accession>A5EWQ3</accession>